<sequence length="111" mass="12687">MYISDRIATRSSLIKWWPLPAHTCSISELARNFINGSELSRTPWVNPRCNPMDELVGRQLKLPAAAELPSRVARNVDDSDVNIECKSDRYKSNVRALWKDRALSIDLSFLK</sequence>
<protein>
    <submittedName>
        <fullName evidence="1">Uncharacterized protein</fullName>
    </submittedName>
</protein>
<proteinExistence type="predicted"/>
<keyword evidence="2" id="KW-1185">Reference proteome</keyword>
<evidence type="ECO:0000313" key="1">
    <source>
        <dbReference type="EMBL" id="TGZ57254.1"/>
    </source>
</evidence>
<comment type="caution">
    <text evidence="1">The sequence shown here is derived from an EMBL/GenBank/DDBJ whole genome shotgun (WGS) entry which is preliminary data.</text>
</comment>
<accession>A0A4V3SCK6</accession>
<dbReference type="AlphaFoldDB" id="A0A4V3SCK6"/>
<gene>
    <name evidence="1" type="ORF">DBV15_10392</name>
</gene>
<reference evidence="1 2" key="1">
    <citation type="journal article" date="2019" name="Philos. Trans. R. Soc. Lond., B, Biol. Sci.">
        <title>Ant behaviour and brain gene expression of defending hosts depend on the ecological success of the intruding social parasite.</title>
        <authorList>
            <person name="Kaur R."/>
            <person name="Stoldt M."/>
            <person name="Jongepier E."/>
            <person name="Feldmeyer B."/>
            <person name="Menzel F."/>
            <person name="Bornberg-Bauer E."/>
            <person name="Foitzik S."/>
        </authorList>
    </citation>
    <scope>NUCLEOTIDE SEQUENCE [LARGE SCALE GENOMIC DNA]</scope>
    <source>
        <tissue evidence="1">Whole body</tissue>
    </source>
</reference>
<dbReference type="Proteomes" id="UP000310200">
    <property type="component" value="Unassembled WGS sequence"/>
</dbReference>
<organism evidence="1 2">
    <name type="scientific">Temnothorax longispinosus</name>
    <dbReference type="NCBI Taxonomy" id="300112"/>
    <lineage>
        <taxon>Eukaryota</taxon>
        <taxon>Metazoa</taxon>
        <taxon>Ecdysozoa</taxon>
        <taxon>Arthropoda</taxon>
        <taxon>Hexapoda</taxon>
        <taxon>Insecta</taxon>
        <taxon>Pterygota</taxon>
        <taxon>Neoptera</taxon>
        <taxon>Endopterygota</taxon>
        <taxon>Hymenoptera</taxon>
        <taxon>Apocrita</taxon>
        <taxon>Aculeata</taxon>
        <taxon>Formicoidea</taxon>
        <taxon>Formicidae</taxon>
        <taxon>Myrmicinae</taxon>
        <taxon>Temnothorax</taxon>
    </lineage>
</organism>
<name>A0A4V3SCK6_9HYME</name>
<dbReference type="EMBL" id="QBLH01000171">
    <property type="protein sequence ID" value="TGZ57254.1"/>
    <property type="molecule type" value="Genomic_DNA"/>
</dbReference>
<evidence type="ECO:0000313" key="2">
    <source>
        <dbReference type="Proteomes" id="UP000310200"/>
    </source>
</evidence>